<evidence type="ECO:0008006" key="9">
    <source>
        <dbReference type="Google" id="ProtNLM"/>
    </source>
</evidence>
<gene>
    <name evidence="7" type="ORF">SNE40_021410</name>
</gene>
<dbReference type="InterPro" id="IPR036249">
    <property type="entry name" value="Thioredoxin-like_sf"/>
</dbReference>
<dbReference type="InterPro" id="IPR004911">
    <property type="entry name" value="Interferon-induced_GILT"/>
</dbReference>
<comment type="subcellular location">
    <subcellularLocation>
        <location evidence="1">Secreted</location>
    </subcellularLocation>
</comment>
<feature type="chain" id="PRO_5042812790" description="Gamma-interferon-inducible lysosomal thiol reductase" evidence="6">
    <location>
        <begin position="20"/>
        <end position="221"/>
    </location>
</feature>
<keyword evidence="5" id="KW-0325">Glycoprotein</keyword>
<organism evidence="7 8">
    <name type="scientific">Patella caerulea</name>
    <name type="common">Rayed Mediterranean limpet</name>
    <dbReference type="NCBI Taxonomy" id="87958"/>
    <lineage>
        <taxon>Eukaryota</taxon>
        <taxon>Metazoa</taxon>
        <taxon>Spiralia</taxon>
        <taxon>Lophotrochozoa</taxon>
        <taxon>Mollusca</taxon>
        <taxon>Gastropoda</taxon>
        <taxon>Patellogastropoda</taxon>
        <taxon>Patelloidea</taxon>
        <taxon>Patellidae</taxon>
        <taxon>Patella</taxon>
    </lineage>
</organism>
<evidence type="ECO:0000256" key="3">
    <source>
        <dbReference type="ARBA" id="ARBA00022525"/>
    </source>
</evidence>
<dbReference type="GO" id="GO:0005576">
    <property type="term" value="C:extracellular region"/>
    <property type="evidence" value="ECO:0007669"/>
    <property type="project" value="UniProtKB-SubCell"/>
</dbReference>
<protein>
    <recommendedName>
        <fullName evidence="9">Gamma-interferon-inducible lysosomal thiol reductase</fullName>
    </recommendedName>
</protein>
<evidence type="ECO:0000256" key="2">
    <source>
        <dbReference type="ARBA" id="ARBA00005679"/>
    </source>
</evidence>
<evidence type="ECO:0000256" key="4">
    <source>
        <dbReference type="ARBA" id="ARBA00022729"/>
    </source>
</evidence>
<accession>A0AAN8G3W3</accession>
<dbReference type="EMBL" id="JAZGQO010000018">
    <property type="protein sequence ID" value="KAK6167363.1"/>
    <property type="molecule type" value="Genomic_DNA"/>
</dbReference>
<dbReference type="SUPFAM" id="SSF52833">
    <property type="entry name" value="Thioredoxin-like"/>
    <property type="match status" value="1"/>
</dbReference>
<keyword evidence="3" id="KW-0964">Secreted</keyword>
<dbReference type="GO" id="GO:0016671">
    <property type="term" value="F:oxidoreductase activity, acting on a sulfur group of donors, disulfide as acceptor"/>
    <property type="evidence" value="ECO:0007669"/>
    <property type="project" value="InterPro"/>
</dbReference>
<dbReference type="Gene3D" id="3.40.30.10">
    <property type="entry name" value="Glutaredoxin"/>
    <property type="match status" value="1"/>
</dbReference>
<comment type="similarity">
    <text evidence="2">Belongs to the GILT family.</text>
</comment>
<evidence type="ECO:0000313" key="7">
    <source>
        <dbReference type="EMBL" id="KAK6167363.1"/>
    </source>
</evidence>
<comment type="caution">
    <text evidence="7">The sequence shown here is derived from an EMBL/GenBank/DDBJ whole genome shotgun (WGS) entry which is preliminary data.</text>
</comment>
<reference evidence="7 8" key="1">
    <citation type="submission" date="2024-01" db="EMBL/GenBank/DDBJ databases">
        <title>The genome of the rayed Mediterranean limpet Patella caerulea (Linnaeus, 1758).</title>
        <authorList>
            <person name="Anh-Thu Weber A."/>
            <person name="Halstead-Nussloch G."/>
        </authorList>
    </citation>
    <scope>NUCLEOTIDE SEQUENCE [LARGE SCALE GENOMIC DNA]</scope>
    <source>
        <strain evidence="7">AATW-2023a</strain>
        <tissue evidence="7">Whole specimen</tissue>
    </source>
</reference>
<evidence type="ECO:0000256" key="5">
    <source>
        <dbReference type="ARBA" id="ARBA00023180"/>
    </source>
</evidence>
<evidence type="ECO:0000256" key="6">
    <source>
        <dbReference type="SAM" id="SignalP"/>
    </source>
</evidence>
<dbReference type="Pfam" id="PF03227">
    <property type="entry name" value="GILT"/>
    <property type="match status" value="1"/>
</dbReference>
<dbReference type="PANTHER" id="PTHR13234">
    <property type="entry name" value="GAMMA-INTERFERON INDUCIBLE LYSOSOMAL THIOL REDUCTASE GILT"/>
    <property type="match status" value="1"/>
</dbReference>
<feature type="signal peptide" evidence="6">
    <location>
        <begin position="1"/>
        <end position="19"/>
    </location>
</feature>
<keyword evidence="4 6" id="KW-0732">Signal</keyword>
<keyword evidence="8" id="KW-1185">Reference proteome</keyword>
<dbReference type="Proteomes" id="UP001347796">
    <property type="component" value="Unassembled WGS sequence"/>
</dbReference>
<proteinExistence type="inferred from homology"/>
<dbReference type="AlphaFoldDB" id="A0AAN8G3W3"/>
<name>A0AAN8G3W3_PATCE</name>
<evidence type="ECO:0000256" key="1">
    <source>
        <dbReference type="ARBA" id="ARBA00004613"/>
    </source>
</evidence>
<evidence type="ECO:0000313" key="8">
    <source>
        <dbReference type="Proteomes" id="UP001347796"/>
    </source>
</evidence>
<dbReference type="PANTHER" id="PTHR13234:SF8">
    <property type="entry name" value="GAMMA-INTERFERON-INDUCIBLE LYSOSOMAL THIOL REDUCTASE"/>
    <property type="match status" value="1"/>
</dbReference>
<sequence>MKTVLIFTVLGALPAILDAKSLAADSVAAPKVKVDLYYESLCPYCRRFIINQLWPAYQKVKEILSITLVPYGNASEKKANGSYTFRCQHGANECYGNVIEACAIKYLKDFDAYFPYIYCVEQNITKGPEQAAKACALNKAINIDEIMTCAKGDEGTMLIHVAANKTKSLTPSQYYVPWIVLNGVHTESMTKTATTDLLRLVCDTYKGVRPTACPKRNGVVG</sequence>